<dbReference type="AlphaFoldDB" id="A0AAV9SS28"/>
<dbReference type="Proteomes" id="UP001311232">
    <property type="component" value="Unassembled WGS sequence"/>
</dbReference>
<dbReference type="EMBL" id="JAHHUM010000019">
    <property type="protein sequence ID" value="KAK5623665.1"/>
    <property type="molecule type" value="Genomic_DNA"/>
</dbReference>
<gene>
    <name evidence="1" type="ORF">CRENBAI_009116</name>
</gene>
<protein>
    <submittedName>
        <fullName evidence="1">Uncharacterized protein</fullName>
    </submittedName>
</protein>
<accession>A0AAV9SS28</accession>
<reference evidence="1 2" key="1">
    <citation type="submission" date="2021-06" db="EMBL/GenBank/DDBJ databases">
        <authorList>
            <person name="Palmer J.M."/>
        </authorList>
    </citation>
    <scope>NUCLEOTIDE SEQUENCE [LARGE SCALE GENOMIC DNA]</scope>
    <source>
        <strain evidence="1 2">MEX-2019</strain>
        <tissue evidence="1">Muscle</tissue>
    </source>
</reference>
<organism evidence="1 2">
    <name type="scientific">Crenichthys baileyi</name>
    <name type="common">White River springfish</name>
    <dbReference type="NCBI Taxonomy" id="28760"/>
    <lineage>
        <taxon>Eukaryota</taxon>
        <taxon>Metazoa</taxon>
        <taxon>Chordata</taxon>
        <taxon>Craniata</taxon>
        <taxon>Vertebrata</taxon>
        <taxon>Euteleostomi</taxon>
        <taxon>Actinopterygii</taxon>
        <taxon>Neopterygii</taxon>
        <taxon>Teleostei</taxon>
        <taxon>Neoteleostei</taxon>
        <taxon>Acanthomorphata</taxon>
        <taxon>Ovalentaria</taxon>
        <taxon>Atherinomorphae</taxon>
        <taxon>Cyprinodontiformes</taxon>
        <taxon>Goodeidae</taxon>
        <taxon>Crenichthys</taxon>
    </lineage>
</organism>
<proteinExistence type="predicted"/>
<evidence type="ECO:0000313" key="2">
    <source>
        <dbReference type="Proteomes" id="UP001311232"/>
    </source>
</evidence>
<name>A0AAV9SS28_9TELE</name>
<sequence length="135" mass="14943">MVSNVWVVMSDLELRVPGMASLAGSVILWKKLYLSLSPGSFSEGASSMRWRVDRQARRTEGRMVLCFQEAGFRSGRETDNPASFSKVLSVRSNRVEMEHQSMAEAKVTGKSCKKKSTDSVLKEDTYEAAPASCTL</sequence>
<comment type="caution">
    <text evidence="1">The sequence shown here is derived from an EMBL/GenBank/DDBJ whole genome shotgun (WGS) entry which is preliminary data.</text>
</comment>
<evidence type="ECO:0000313" key="1">
    <source>
        <dbReference type="EMBL" id="KAK5623665.1"/>
    </source>
</evidence>
<keyword evidence="2" id="KW-1185">Reference proteome</keyword>